<dbReference type="Gene3D" id="2.120.10.30">
    <property type="entry name" value="TolB, C-terminal domain"/>
    <property type="match status" value="1"/>
</dbReference>
<proteinExistence type="predicted"/>
<evidence type="ECO:0000313" key="2">
    <source>
        <dbReference type="Proteomes" id="UP001342418"/>
    </source>
</evidence>
<dbReference type="InterPro" id="IPR011042">
    <property type="entry name" value="6-blade_b-propeller_TolB-like"/>
</dbReference>
<dbReference type="PANTHER" id="PTHR11799:SF12">
    <property type="entry name" value="PARAOXONASE-RELATED"/>
    <property type="match status" value="1"/>
</dbReference>
<sequence length="379" mass="40521">MTTTTSISDRRAVTERRADLVILALLFLLTGLCPSAAASAAKWNAATCDGEADPDFICGPANAEDLVRIPGTHWVLASHMAGPGETRGMFYLLNAADHSWRSLEIDAIQAEPDSAAYPDCPGRPASASFHGQGLALAEREDGLRLLAVGHGGREAVEIFDIVLEADKEPSLVWRGCVPAPDGAQLNSVAALPDGAFAVTKFFDENDTGWTEKLTAGKATGAVLEWSPGNGWEEVEGTAMSGPNGILATPDGSAYFVAEWRARRVHRIERSAVSPRRQSVDIGVFADNLQWDEAGRVLVTGQRAENVEAFAECPMSDARVCHGAFDVLRIDPETLKAETIVRDPGSKEFGSGTTALDLGSEYWIGTFRGNRIARISKTGP</sequence>
<accession>A0ABY5MS71</accession>
<dbReference type="SUPFAM" id="SSF63829">
    <property type="entry name" value="Calcium-dependent phosphotriesterase"/>
    <property type="match status" value="1"/>
</dbReference>
<dbReference type="EMBL" id="CP030942">
    <property type="protein sequence ID" value="UUP19709.1"/>
    <property type="molecule type" value="Genomic_DNA"/>
</dbReference>
<gene>
    <name evidence="1" type="ORF">NTH_04221</name>
</gene>
<organism evidence="1 2">
    <name type="scientific">Nitratireductor thuwali</name>
    <dbReference type="NCBI Taxonomy" id="2267699"/>
    <lineage>
        <taxon>Bacteria</taxon>
        <taxon>Pseudomonadati</taxon>
        <taxon>Pseudomonadota</taxon>
        <taxon>Alphaproteobacteria</taxon>
        <taxon>Hyphomicrobiales</taxon>
        <taxon>Phyllobacteriaceae</taxon>
        <taxon>Nitratireductor</taxon>
    </lineage>
</organism>
<dbReference type="Proteomes" id="UP001342418">
    <property type="component" value="Plasmid p1536_1"/>
</dbReference>
<keyword evidence="2" id="KW-1185">Reference proteome</keyword>
<keyword evidence="1" id="KW-0614">Plasmid</keyword>
<protein>
    <recommendedName>
        <fullName evidence="3">SMP-30/Gluconolactonase/LRE-like region domain-containing protein</fullName>
    </recommendedName>
</protein>
<evidence type="ECO:0000313" key="1">
    <source>
        <dbReference type="EMBL" id="UUP19709.1"/>
    </source>
</evidence>
<evidence type="ECO:0008006" key="3">
    <source>
        <dbReference type="Google" id="ProtNLM"/>
    </source>
</evidence>
<dbReference type="RefSeq" id="WP_338532164.1">
    <property type="nucleotide sequence ID" value="NZ_CP030942.1"/>
</dbReference>
<dbReference type="PANTHER" id="PTHR11799">
    <property type="entry name" value="PARAOXONASE"/>
    <property type="match status" value="1"/>
</dbReference>
<reference evidence="1 2" key="1">
    <citation type="submission" date="2018-07" db="EMBL/GenBank/DDBJ databases">
        <title>Genome sequence of Nitratireductor thuwali#1536.</title>
        <authorList>
            <person name="Michoud G."/>
            <person name="Merlino G."/>
            <person name="Sefrji F.O."/>
            <person name="Daffonchio D."/>
        </authorList>
    </citation>
    <scope>NUCLEOTIDE SEQUENCE [LARGE SCALE GENOMIC DNA]</scope>
    <source>
        <strain evidence="1 2">Nit1536</strain>
        <plasmid evidence="1 2">p1536_1</plasmid>
    </source>
</reference>
<dbReference type="InterPro" id="IPR051288">
    <property type="entry name" value="Serum_paraoxonase/arylesterase"/>
</dbReference>
<geneLocation type="plasmid" evidence="1 2">
    <name>p1536_1</name>
</geneLocation>
<name>A0ABY5MS71_9HYPH</name>